<dbReference type="Proteomes" id="UP000198406">
    <property type="component" value="Unassembled WGS sequence"/>
</dbReference>
<feature type="chain" id="PRO_5012102679" description="TLDc domain-containing protein" evidence="1">
    <location>
        <begin position="19"/>
        <end position="287"/>
    </location>
</feature>
<keyword evidence="4" id="KW-1185">Reference proteome</keyword>
<protein>
    <recommendedName>
        <fullName evidence="2">TLDc domain-containing protein</fullName>
    </recommendedName>
</protein>
<organism evidence="3 4">
    <name type="scientific">Fistulifera solaris</name>
    <name type="common">Oleaginous diatom</name>
    <dbReference type="NCBI Taxonomy" id="1519565"/>
    <lineage>
        <taxon>Eukaryota</taxon>
        <taxon>Sar</taxon>
        <taxon>Stramenopiles</taxon>
        <taxon>Ochrophyta</taxon>
        <taxon>Bacillariophyta</taxon>
        <taxon>Bacillariophyceae</taxon>
        <taxon>Bacillariophycidae</taxon>
        <taxon>Naviculales</taxon>
        <taxon>Naviculaceae</taxon>
        <taxon>Fistulifera</taxon>
    </lineage>
</organism>
<proteinExistence type="predicted"/>
<feature type="domain" description="TLDc" evidence="2">
    <location>
        <begin position="104"/>
        <end position="221"/>
    </location>
</feature>
<dbReference type="OrthoDB" id="25620at2759"/>
<feature type="signal peptide" evidence="1">
    <location>
        <begin position="1"/>
        <end position="18"/>
    </location>
</feature>
<name>A0A1Z5JVR5_FISSO</name>
<evidence type="ECO:0000313" key="3">
    <source>
        <dbReference type="EMBL" id="GAX17922.1"/>
    </source>
</evidence>
<comment type="caution">
    <text evidence="3">The sequence shown here is derived from an EMBL/GenBank/DDBJ whole genome shotgun (WGS) entry which is preliminary data.</text>
</comment>
<evidence type="ECO:0000256" key="1">
    <source>
        <dbReference type="SAM" id="SignalP"/>
    </source>
</evidence>
<gene>
    <name evidence="3" type="ORF">FisN_18Hh130</name>
</gene>
<dbReference type="Pfam" id="PF07534">
    <property type="entry name" value="TLD"/>
    <property type="match status" value="1"/>
</dbReference>
<sequence>MFTRIPLVLIILLRFSEAFVPSQKQPQPSRSRLNFFFPNKNQPEEPAKQVPVEEEPDLVEKIFTVFFGKPEESPLGLKRFDENRFPEQYPATTTDFDVEPVETDNSEMAYLRPLLRKTNLEKRGLRLTYDANRDGWDPVKFHAAVDKQGGGLVYCESRLGIQAGGYNPKGWVGYGEARGSIAAFLFQRQGNRWIKLKKVGGASFAQVDNPESGPSFGADSLVIPLSKDNPKLARSKLGSYFERMPDGGNSLFGKDASVQLKTLRVYHGVYGKDEYIPFTDAEPLALY</sequence>
<evidence type="ECO:0000259" key="2">
    <source>
        <dbReference type="Pfam" id="PF07534"/>
    </source>
</evidence>
<evidence type="ECO:0000313" key="4">
    <source>
        <dbReference type="Proteomes" id="UP000198406"/>
    </source>
</evidence>
<keyword evidence="1" id="KW-0732">Signal</keyword>
<accession>A0A1Z5JVR5</accession>
<dbReference type="InParanoid" id="A0A1Z5JVR5"/>
<reference evidence="3 4" key="1">
    <citation type="journal article" date="2015" name="Plant Cell">
        <title>Oil accumulation by the oleaginous diatom Fistulifera solaris as revealed by the genome and transcriptome.</title>
        <authorList>
            <person name="Tanaka T."/>
            <person name="Maeda Y."/>
            <person name="Veluchamy A."/>
            <person name="Tanaka M."/>
            <person name="Abida H."/>
            <person name="Marechal E."/>
            <person name="Bowler C."/>
            <person name="Muto M."/>
            <person name="Sunaga Y."/>
            <person name="Tanaka M."/>
            <person name="Yoshino T."/>
            <person name="Taniguchi T."/>
            <person name="Fukuda Y."/>
            <person name="Nemoto M."/>
            <person name="Matsumoto M."/>
            <person name="Wong P.S."/>
            <person name="Aburatani S."/>
            <person name="Fujibuchi W."/>
        </authorList>
    </citation>
    <scope>NUCLEOTIDE SEQUENCE [LARGE SCALE GENOMIC DNA]</scope>
    <source>
        <strain evidence="3 4">JPCC DA0580</strain>
    </source>
</reference>
<dbReference type="InterPro" id="IPR006571">
    <property type="entry name" value="TLDc_dom"/>
</dbReference>
<dbReference type="AlphaFoldDB" id="A0A1Z5JVR5"/>
<dbReference type="EMBL" id="BDSP01000123">
    <property type="protein sequence ID" value="GAX17922.1"/>
    <property type="molecule type" value="Genomic_DNA"/>
</dbReference>